<dbReference type="EMBL" id="GBXM01082355">
    <property type="protein sequence ID" value="JAH26222.1"/>
    <property type="molecule type" value="Transcribed_RNA"/>
</dbReference>
<reference evidence="2" key="2">
    <citation type="journal article" date="2015" name="Fish Shellfish Immunol.">
        <title>Early steps in the European eel (Anguilla anguilla)-Vibrio vulnificus interaction in the gills: Role of the RtxA13 toxin.</title>
        <authorList>
            <person name="Callol A."/>
            <person name="Pajuelo D."/>
            <person name="Ebbesson L."/>
            <person name="Teles M."/>
            <person name="MacKenzie S."/>
            <person name="Amaro C."/>
        </authorList>
    </citation>
    <scope>NUCLEOTIDE SEQUENCE</scope>
</reference>
<feature type="region of interest" description="Disordered" evidence="1">
    <location>
        <begin position="20"/>
        <end position="43"/>
    </location>
</feature>
<accession>A0A0E9RBR6</accession>
<protein>
    <submittedName>
        <fullName evidence="2">Uncharacterized protein</fullName>
    </submittedName>
</protein>
<evidence type="ECO:0000313" key="2">
    <source>
        <dbReference type="EMBL" id="JAH26222.1"/>
    </source>
</evidence>
<dbReference type="AlphaFoldDB" id="A0A0E9RBR6"/>
<organism evidence="2">
    <name type="scientific">Anguilla anguilla</name>
    <name type="common">European freshwater eel</name>
    <name type="synonym">Muraena anguilla</name>
    <dbReference type="NCBI Taxonomy" id="7936"/>
    <lineage>
        <taxon>Eukaryota</taxon>
        <taxon>Metazoa</taxon>
        <taxon>Chordata</taxon>
        <taxon>Craniata</taxon>
        <taxon>Vertebrata</taxon>
        <taxon>Euteleostomi</taxon>
        <taxon>Actinopterygii</taxon>
        <taxon>Neopterygii</taxon>
        <taxon>Teleostei</taxon>
        <taxon>Anguilliformes</taxon>
        <taxon>Anguillidae</taxon>
        <taxon>Anguilla</taxon>
    </lineage>
</organism>
<sequence>MFRKAKVQGKCRWVQNSGHEEGHVRVCQQKKEKKKRNENQRLC</sequence>
<evidence type="ECO:0000256" key="1">
    <source>
        <dbReference type="SAM" id="MobiDB-lite"/>
    </source>
</evidence>
<name>A0A0E9RBR6_ANGAN</name>
<reference evidence="2" key="1">
    <citation type="submission" date="2014-11" db="EMBL/GenBank/DDBJ databases">
        <authorList>
            <person name="Amaro Gonzalez C."/>
        </authorList>
    </citation>
    <scope>NUCLEOTIDE SEQUENCE</scope>
</reference>
<proteinExistence type="predicted"/>